<organism evidence="1 2">
    <name type="scientific">Oxynema aestuarii AP17</name>
    <dbReference type="NCBI Taxonomy" id="2064643"/>
    <lineage>
        <taxon>Bacteria</taxon>
        <taxon>Bacillati</taxon>
        <taxon>Cyanobacteriota</taxon>
        <taxon>Cyanophyceae</taxon>
        <taxon>Oscillatoriophycideae</taxon>
        <taxon>Oscillatoriales</taxon>
        <taxon>Oscillatoriaceae</taxon>
        <taxon>Oxynema</taxon>
        <taxon>Oxynema aestuarii</taxon>
    </lineage>
</organism>
<dbReference type="EMBL" id="CP051167">
    <property type="protein sequence ID" value="QIZ71997.1"/>
    <property type="molecule type" value="Genomic_DNA"/>
</dbReference>
<keyword evidence="2" id="KW-1185">Reference proteome</keyword>
<dbReference type="InterPro" id="IPR021518">
    <property type="entry name" value="DUF3181"/>
</dbReference>
<gene>
    <name evidence="1" type="ORF">HCG48_16590</name>
</gene>
<sequence length="100" mass="11477">MANHTEDIETLAAEIADKVYIDVAKWHLRLDDAHLHLPLAERLYPLLEDNALDENRVVEILGSIPVKVGGGRRELPLVELLPMQCQVQLMDILEEFQRRL</sequence>
<dbReference type="KEGG" id="oxy:HCG48_16590"/>
<dbReference type="AlphaFoldDB" id="A0A6H1U0R8"/>
<dbReference type="Proteomes" id="UP000500857">
    <property type="component" value="Chromosome"/>
</dbReference>
<dbReference type="Pfam" id="PF11378">
    <property type="entry name" value="DUF3181"/>
    <property type="match status" value="1"/>
</dbReference>
<accession>A0A6H1U0R8</accession>
<name>A0A6H1U0R8_9CYAN</name>
<protein>
    <submittedName>
        <fullName evidence="1">DUF3181 family protein</fullName>
    </submittedName>
</protein>
<proteinExistence type="predicted"/>
<evidence type="ECO:0000313" key="2">
    <source>
        <dbReference type="Proteomes" id="UP000500857"/>
    </source>
</evidence>
<reference evidence="1 2" key="1">
    <citation type="submission" date="2020-04" db="EMBL/GenBank/DDBJ databases">
        <authorList>
            <person name="Basu S."/>
            <person name="Maruthanayagam V."/>
            <person name="Chakraborty S."/>
            <person name="Pramanik A."/>
            <person name="Mukherjee J."/>
            <person name="Brink B."/>
        </authorList>
    </citation>
    <scope>NUCLEOTIDE SEQUENCE [LARGE SCALE GENOMIC DNA]</scope>
    <source>
        <strain evidence="1 2">AP17</strain>
    </source>
</reference>
<dbReference type="RefSeq" id="WP_168570148.1">
    <property type="nucleotide sequence ID" value="NZ_CP051167.1"/>
</dbReference>
<evidence type="ECO:0000313" key="1">
    <source>
        <dbReference type="EMBL" id="QIZ71997.1"/>
    </source>
</evidence>